<accession>A0A8W8JIR7</accession>
<evidence type="ECO:0000313" key="4">
    <source>
        <dbReference type="Proteomes" id="UP000005408"/>
    </source>
</evidence>
<dbReference type="InterPro" id="IPR018247">
    <property type="entry name" value="EF_Hand_1_Ca_BS"/>
</dbReference>
<evidence type="ECO:0000259" key="2">
    <source>
        <dbReference type="PROSITE" id="PS50222"/>
    </source>
</evidence>
<dbReference type="InterPro" id="IPR011992">
    <property type="entry name" value="EF-hand-dom_pair"/>
</dbReference>
<dbReference type="AlphaFoldDB" id="A0A8W8JIR7"/>
<keyword evidence="1" id="KW-0106">Calcium</keyword>
<evidence type="ECO:0000313" key="3">
    <source>
        <dbReference type="EnsemblMetazoa" id="G1960.1:cds"/>
    </source>
</evidence>
<dbReference type="PROSITE" id="PS50222">
    <property type="entry name" value="EF_HAND_2"/>
    <property type="match status" value="2"/>
</dbReference>
<dbReference type="InterPro" id="IPR002048">
    <property type="entry name" value="EF_hand_dom"/>
</dbReference>
<organism evidence="3 4">
    <name type="scientific">Magallana gigas</name>
    <name type="common">Pacific oyster</name>
    <name type="synonym">Crassostrea gigas</name>
    <dbReference type="NCBI Taxonomy" id="29159"/>
    <lineage>
        <taxon>Eukaryota</taxon>
        <taxon>Metazoa</taxon>
        <taxon>Spiralia</taxon>
        <taxon>Lophotrochozoa</taxon>
        <taxon>Mollusca</taxon>
        <taxon>Bivalvia</taxon>
        <taxon>Autobranchia</taxon>
        <taxon>Pteriomorphia</taxon>
        <taxon>Ostreida</taxon>
        <taxon>Ostreoidea</taxon>
        <taxon>Ostreidae</taxon>
        <taxon>Magallana</taxon>
    </lineage>
</organism>
<dbReference type="Proteomes" id="UP000005408">
    <property type="component" value="Unassembled WGS sequence"/>
</dbReference>
<name>A0A8W8JIR7_MAGGI</name>
<sequence length="300" mass="35271">MDKTGQKWHKFLPRAALVGSLLKHCKDHLQIRQELREFMNEMKKDSQKTQEDLKDEDSVVREWYIRRKSNAASVGLTHRDLLMRHQENEVCHICRKEFEACEEHCPECDDLSLLLKEKDLQSIINTFDEEINPKGGQITFEEFIEYKKKQYGRHVTEDERKQFDLEFRLVDTDGSGTIDWWEFLNFQAKTKIASREQAELVHLLTEKEVMMAKIAFSRLDINNDGSITEHEARKVFDEYFSRLNISDGRKNTGSETYAKHALERAMSLDVKEMGSVTWDEFLNGQAQYIIAVRPNMTELK</sequence>
<evidence type="ECO:0000256" key="1">
    <source>
        <dbReference type="ARBA" id="ARBA00022837"/>
    </source>
</evidence>
<feature type="domain" description="EF-hand" evidence="2">
    <location>
        <begin position="158"/>
        <end position="193"/>
    </location>
</feature>
<dbReference type="GO" id="GO:0005509">
    <property type="term" value="F:calcium ion binding"/>
    <property type="evidence" value="ECO:0007669"/>
    <property type="project" value="InterPro"/>
</dbReference>
<dbReference type="EnsemblMetazoa" id="G1960.1">
    <property type="protein sequence ID" value="G1960.1:cds"/>
    <property type="gene ID" value="G1960"/>
</dbReference>
<reference evidence="3" key="1">
    <citation type="submission" date="2022-08" db="UniProtKB">
        <authorList>
            <consortium name="EnsemblMetazoa"/>
        </authorList>
    </citation>
    <scope>IDENTIFICATION</scope>
    <source>
        <strain evidence="3">05x7-T-G4-1.051#20</strain>
    </source>
</reference>
<protein>
    <recommendedName>
        <fullName evidence="2">EF-hand domain-containing protein</fullName>
    </recommendedName>
</protein>
<dbReference type="PROSITE" id="PS00018">
    <property type="entry name" value="EF_HAND_1"/>
    <property type="match status" value="1"/>
</dbReference>
<dbReference type="Pfam" id="PF13833">
    <property type="entry name" value="EF-hand_8"/>
    <property type="match status" value="1"/>
</dbReference>
<keyword evidence="4" id="KW-1185">Reference proteome</keyword>
<dbReference type="Gene3D" id="1.10.238.10">
    <property type="entry name" value="EF-hand"/>
    <property type="match status" value="2"/>
</dbReference>
<dbReference type="SUPFAM" id="SSF47473">
    <property type="entry name" value="EF-hand"/>
    <property type="match status" value="1"/>
</dbReference>
<feature type="domain" description="EF-hand" evidence="2">
    <location>
        <begin position="207"/>
        <end position="242"/>
    </location>
</feature>
<dbReference type="SMART" id="SM00054">
    <property type="entry name" value="EFh"/>
    <property type="match status" value="3"/>
</dbReference>
<dbReference type="Pfam" id="PF13202">
    <property type="entry name" value="EF-hand_5"/>
    <property type="match status" value="1"/>
</dbReference>
<proteinExistence type="predicted"/>